<keyword evidence="3" id="KW-1185">Reference proteome</keyword>
<comment type="caution">
    <text evidence="2">The sequence shown here is derived from an EMBL/GenBank/DDBJ whole genome shotgun (WGS) entry which is preliminary data.</text>
</comment>
<feature type="transmembrane region" description="Helical" evidence="1">
    <location>
        <begin position="7"/>
        <end position="26"/>
    </location>
</feature>
<dbReference type="EMBL" id="JBFSHR010000005">
    <property type="protein sequence ID" value="MEX6428736.1"/>
    <property type="molecule type" value="Genomic_DNA"/>
</dbReference>
<dbReference type="RefSeq" id="WP_298384608.1">
    <property type="nucleotide sequence ID" value="NZ_JBFSHR010000005.1"/>
</dbReference>
<dbReference type="InterPro" id="IPR014717">
    <property type="entry name" value="Transl_elong_EF1B/ribsomal_bS6"/>
</dbReference>
<dbReference type="Pfam" id="PF04612">
    <property type="entry name" value="T2SSM"/>
    <property type="match status" value="1"/>
</dbReference>
<keyword evidence="1" id="KW-1133">Transmembrane helix</keyword>
<protein>
    <submittedName>
        <fullName evidence="2">Type II secretion system protein GspM</fullName>
    </submittedName>
</protein>
<name>A0ABV3XZK5_9ACTN</name>
<keyword evidence="1" id="KW-0472">Membrane</keyword>
<gene>
    <name evidence="2" type="primary">gspM</name>
    <name evidence="2" type="ORF">AB6A68_02640</name>
</gene>
<proteinExistence type="predicted"/>
<evidence type="ECO:0000313" key="2">
    <source>
        <dbReference type="EMBL" id="MEX6428736.1"/>
    </source>
</evidence>
<dbReference type="Gene3D" id="3.30.70.60">
    <property type="match status" value="1"/>
</dbReference>
<dbReference type="InterPro" id="IPR007690">
    <property type="entry name" value="T2SS_GspM"/>
</dbReference>
<sequence length="191" mass="19679">MKATRSRIMLAIAGVCVVAVVAGWYLGIYAPLNRHIATTQARISAQQTQLAADRVQLAQLIADKHNAGRLATQLRALTQALPTTFSLANFITQADTAAAKAGVPLLQVSPSQPGSVPAASTGSAASVAGVSSVAFTAQASGTFVALMHFLHALDHLAELVNIQTVQLSALAGGGANPKINLSFTGAVYYRS</sequence>
<keyword evidence="1" id="KW-0812">Transmembrane</keyword>
<organism evidence="2 3">
    <name type="scientific">Ferrimicrobium acidiphilum</name>
    <dbReference type="NCBI Taxonomy" id="121039"/>
    <lineage>
        <taxon>Bacteria</taxon>
        <taxon>Bacillati</taxon>
        <taxon>Actinomycetota</taxon>
        <taxon>Acidimicrobiia</taxon>
        <taxon>Acidimicrobiales</taxon>
        <taxon>Acidimicrobiaceae</taxon>
        <taxon>Ferrimicrobium</taxon>
    </lineage>
</organism>
<accession>A0ABV3XZK5</accession>
<evidence type="ECO:0000256" key="1">
    <source>
        <dbReference type="SAM" id="Phobius"/>
    </source>
</evidence>
<reference evidence="2 3" key="1">
    <citation type="submission" date="2024-07" db="EMBL/GenBank/DDBJ databases">
        <title>Draft Genome Sequence of Ferrimicrobium acidiphilum Strain YE2023, Isolated from a Pulp of Bioleach Reactor.</title>
        <authorList>
            <person name="Elkina Y.A."/>
            <person name="Bulaeva A.G."/>
            <person name="Beletsky A.V."/>
            <person name="Mardanov A.V."/>
        </authorList>
    </citation>
    <scope>NUCLEOTIDE SEQUENCE [LARGE SCALE GENOMIC DNA]</scope>
    <source>
        <strain evidence="2 3">YE2023</strain>
    </source>
</reference>
<dbReference type="Proteomes" id="UP001560267">
    <property type="component" value="Unassembled WGS sequence"/>
</dbReference>
<evidence type="ECO:0000313" key="3">
    <source>
        <dbReference type="Proteomes" id="UP001560267"/>
    </source>
</evidence>